<dbReference type="EMBL" id="MU394333">
    <property type="protein sequence ID" value="KAI6084710.1"/>
    <property type="molecule type" value="Genomic_DNA"/>
</dbReference>
<protein>
    <submittedName>
        <fullName evidence="1">MFS transporter, MCP family, solute carrier family 16, member 6</fullName>
    </submittedName>
</protein>
<sequence length="431" mass="46731">MNAGTTDSHQLSELDKPSSTYLDVVQHNQDALPAPPDGGYGWLCVLAQFLINGFTWGVAASYSVYLAYYLSHDLFPNGRSIDYAFIGGFNFAFALLVAPLATLLARLYGVRAPMCFGVILLPAGFISASFATEVWHLYLSQGLCVGLGIGLIYIPATAVVPQWFSAKRSLANGICAAGSGIGGLVVCFSTEAMLEALGLVWSLRITAVVVFFVNSTATLLVRSRNKIIKPDQRMFNIGLLSSYQVKLLLRWSIVLMFGYITLMFSLSDYASAIGRPDQDKATVAAMLNLGAAIGRPIIGYLSDKFGRVEVAGIATFSCSVLVFALWLPSTDYGTLLAFALISGAILGVIGPLATDIVGLEELPAFLSIAWLSVVLPSLFAEVIALDLRRPDFGFRSYIYPQVFTGLSYIIASLVLLELWRIRRRDSALPRR</sequence>
<evidence type="ECO:0000313" key="2">
    <source>
        <dbReference type="Proteomes" id="UP001497680"/>
    </source>
</evidence>
<gene>
    <name evidence="1" type="ORF">F4821DRAFT_270953</name>
</gene>
<evidence type="ECO:0000313" key="1">
    <source>
        <dbReference type="EMBL" id="KAI6084710.1"/>
    </source>
</evidence>
<dbReference type="Proteomes" id="UP001497680">
    <property type="component" value="Unassembled WGS sequence"/>
</dbReference>
<accession>A0ACC0CWP3</accession>
<proteinExistence type="predicted"/>
<keyword evidence="2" id="KW-1185">Reference proteome</keyword>
<organism evidence="1 2">
    <name type="scientific">Hypoxylon rubiginosum</name>
    <dbReference type="NCBI Taxonomy" id="110542"/>
    <lineage>
        <taxon>Eukaryota</taxon>
        <taxon>Fungi</taxon>
        <taxon>Dikarya</taxon>
        <taxon>Ascomycota</taxon>
        <taxon>Pezizomycotina</taxon>
        <taxon>Sordariomycetes</taxon>
        <taxon>Xylariomycetidae</taxon>
        <taxon>Xylariales</taxon>
        <taxon>Hypoxylaceae</taxon>
        <taxon>Hypoxylon</taxon>
    </lineage>
</organism>
<reference evidence="1 2" key="1">
    <citation type="journal article" date="2022" name="New Phytol.">
        <title>Ecological generalism drives hyperdiversity of secondary metabolite gene clusters in xylarialean endophytes.</title>
        <authorList>
            <person name="Franco M.E.E."/>
            <person name="Wisecaver J.H."/>
            <person name="Arnold A.E."/>
            <person name="Ju Y.M."/>
            <person name="Slot J.C."/>
            <person name="Ahrendt S."/>
            <person name="Moore L.P."/>
            <person name="Eastman K.E."/>
            <person name="Scott K."/>
            <person name="Konkel Z."/>
            <person name="Mondo S.J."/>
            <person name="Kuo A."/>
            <person name="Hayes R.D."/>
            <person name="Haridas S."/>
            <person name="Andreopoulos B."/>
            <person name="Riley R."/>
            <person name="LaButti K."/>
            <person name="Pangilinan J."/>
            <person name="Lipzen A."/>
            <person name="Amirebrahimi M."/>
            <person name="Yan J."/>
            <person name="Adam C."/>
            <person name="Keymanesh K."/>
            <person name="Ng V."/>
            <person name="Louie K."/>
            <person name="Northen T."/>
            <person name="Drula E."/>
            <person name="Henrissat B."/>
            <person name="Hsieh H.M."/>
            <person name="Youens-Clark K."/>
            <person name="Lutzoni F."/>
            <person name="Miadlikowska J."/>
            <person name="Eastwood D.C."/>
            <person name="Hamelin R.C."/>
            <person name="Grigoriev I.V."/>
            <person name="U'Ren J.M."/>
        </authorList>
    </citation>
    <scope>NUCLEOTIDE SEQUENCE [LARGE SCALE GENOMIC DNA]</scope>
    <source>
        <strain evidence="1 2">ER1909</strain>
    </source>
</reference>
<name>A0ACC0CWP3_9PEZI</name>
<comment type="caution">
    <text evidence="1">The sequence shown here is derived from an EMBL/GenBank/DDBJ whole genome shotgun (WGS) entry which is preliminary data.</text>
</comment>